<accession>A0ABW2Q7J6</accession>
<evidence type="ECO:0000256" key="3">
    <source>
        <dbReference type="ARBA" id="ARBA00022485"/>
    </source>
</evidence>
<comment type="PTM">
    <text evidence="11">The Fe-S cluster can be nitrosylated by nitric oxide (NO).</text>
</comment>
<dbReference type="PANTHER" id="PTHR38839:SF7">
    <property type="entry name" value="TRANSCRIPTIONAL REGULATOR WHIB4"/>
    <property type="match status" value="1"/>
</dbReference>
<dbReference type="InterPro" id="IPR034768">
    <property type="entry name" value="4FE4S_WBL"/>
</dbReference>
<evidence type="ECO:0000256" key="1">
    <source>
        <dbReference type="ARBA" id="ARBA00004496"/>
    </source>
</evidence>
<keyword evidence="6 11" id="KW-0411">Iron-sulfur</keyword>
<evidence type="ECO:0000256" key="10">
    <source>
        <dbReference type="ARBA" id="ARBA00023163"/>
    </source>
</evidence>
<evidence type="ECO:0000256" key="9">
    <source>
        <dbReference type="ARBA" id="ARBA00023157"/>
    </source>
</evidence>
<evidence type="ECO:0000313" key="14">
    <source>
        <dbReference type="Proteomes" id="UP001596455"/>
    </source>
</evidence>
<keyword evidence="3 11" id="KW-0004">4Fe-4S</keyword>
<reference evidence="14" key="1">
    <citation type="journal article" date="2019" name="Int. J. Syst. Evol. Microbiol.">
        <title>The Global Catalogue of Microorganisms (GCM) 10K type strain sequencing project: providing services to taxonomists for standard genome sequencing and annotation.</title>
        <authorList>
            <consortium name="The Broad Institute Genomics Platform"/>
            <consortium name="The Broad Institute Genome Sequencing Center for Infectious Disease"/>
            <person name="Wu L."/>
            <person name="Ma J."/>
        </authorList>
    </citation>
    <scope>NUCLEOTIDE SEQUENCE [LARGE SCALE GENOMIC DNA]</scope>
    <source>
        <strain evidence="14">JCM 1490</strain>
    </source>
</reference>
<evidence type="ECO:0000256" key="11">
    <source>
        <dbReference type="HAMAP-Rule" id="MF_01479"/>
    </source>
</evidence>
<dbReference type="HAMAP" id="MF_01479">
    <property type="entry name" value="WhiB"/>
    <property type="match status" value="1"/>
</dbReference>
<comment type="cofactor">
    <cofactor evidence="11">
        <name>[4Fe-4S] cluster</name>
        <dbReference type="ChEBI" id="CHEBI:49883"/>
    </cofactor>
    <text evidence="11">Binds 1 [4Fe-4S] cluster per subunit. Following nitrosylation of the [4Fe-4S] cluster binds 1 [4Fe-8(NO)] cluster per subunit.</text>
</comment>
<comment type="PTM">
    <text evidence="11">Upon Fe-S cluster removal intramolecular disulfide bonds are formed.</text>
</comment>
<dbReference type="PANTHER" id="PTHR38839">
    <property type="entry name" value="TRANSCRIPTIONAL REGULATOR WHID-RELATED"/>
    <property type="match status" value="1"/>
</dbReference>
<evidence type="ECO:0000313" key="13">
    <source>
        <dbReference type="EMBL" id="MFC7404413.1"/>
    </source>
</evidence>
<evidence type="ECO:0000256" key="7">
    <source>
        <dbReference type="ARBA" id="ARBA00023015"/>
    </source>
</evidence>
<keyword evidence="9 11" id="KW-1015">Disulfide bond</keyword>
<gene>
    <name evidence="11" type="primary">whiB</name>
    <name evidence="13" type="ORF">ACFQQL_04780</name>
</gene>
<dbReference type="Proteomes" id="UP001596455">
    <property type="component" value="Unassembled WGS sequence"/>
</dbReference>
<dbReference type="Pfam" id="PF02467">
    <property type="entry name" value="Whib"/>
    <property type="match status" value="1"/>
</dbReference>
<evidence type="ECO:0000259" key="12">
    <source>
        <dbReference type="PROSITE" id="PS51674"/>
    </source>
</evidence>
<evidence type="ECO:0000256" key="2">
    <source>
        <dbReference type="ARBA" id="ARBA00006597"/>
    </source>
</evidence>
<keyword evidence="8 11" id="KW-0238">DNA-binding</keyword>
<comment type="caution">
    <text evidence="13">The sequence shown here is derived from an EMBL/GenBank/DDBJ whole genome shotgun (WGS) entry which is preliminary data.</text>
</comment>
<evidence type="ECO:0000256" key="5">
    <source>
        <dbReference type="ARBA" id="ARBA00023004"/>
    </source>
</evidence>
<feature type="binding site" evidence="11">
    <location>
        <position position="40"/>
    </location>
    <ligand>
        <name>[4Fe-4S] cluster</name>
        <dbReference type="ChEBI" id="CHEBI:49883"/>
    </ligand>
</feature>
<evidence type="ECO:0000256" key="8">
    <source>
        <dbReference type="ARBA" id="ARBA00023125"/>
    </source>
</evidence>
<evidence type="ECO:0000256" key="6">
    <source>
        <dbReference type="ARBA" id="ARBA00023014"/>
    </source>
</evidence>
<dbReference type="PROSITE" id="PS51674">
    <property type="entry name" value="4FE4S_WBL"/>
    <property type="match status" value="1"/>
</dbReference>
<dbReference type="InterPro" id="IPR003482">
    <property type="entry name" value="Whib"/>
</dbReference>
<keyword evidence="11" id="KW-0963">Cytoplasm</keyword>
<comment type="similarity">
    <text evidence="2 11">Belongs to the WhiB family.</text>
</comment>
<comment type="subcellular location">
    <subcellularLocation>
        <location evidence="1 11">Cytoplasm</location>
    </subcellularLocation>
</comment>
<feature type="binding site" evidence="11">
    <location>
        <position position="15"/>
    </location>
    <ligand>
        <name>[4Fe-4S] cluster</name>
        <dbReference type="ChEBI" id="CHEBI:49883"/>
    </ligand>
</feature>
<keyword evidence="10 11" id="KW-0804">Transcription</keyword>
<name>A0ABW2Q7J6_9MICO</name>
<feature type="binding site" evidence="11">
    <location>
        <position position="46"/>
    </location>
    <ligand>
        <name>[4Fe-4S] cluster</name>
        <dbReference type="ChEBI" id="CHEBI:49883"/>
    </ligand>
</feature>
<proteinExistence type="inferred from homology"/>
<keyword evidence="5 11" id="KW-0408">Iron</keyword>
<evidence type="ECO:0000256" key="4">
    <source>
        <dbReference type="ARBA" id="ARBA00022723"/>
    </source>
</evidence>
<dbReference type="RefSeq" id="WP_382391777.1">
    <property type="nucleotide sequence ID" value="NZ_JBHTCQ010000001.1"/>
</dbReference>
<feature type="domain" description="4Fe-4S Wbl-type" evidence="12">
    <location>
        <begin position="14"/>
        <end position="70"/>
    </location>
</feature>
<comment type="function">
    <text evidence="11">Acts as a transcriptional regulator. Probably redox-responsive. The apo- but not holo-form probably binds DNA.</text>
</comment>
<dbReference type="EMBL" id="JBHTCQ010000001">
    <property type="protein sequence ID" value="MFC7404413.1"/>
    <property type="molecule type" value="Genomic_DNA"/>
</dbReference>
<keyword evidence="4 11" id="KW-0479">Metal-binding</keyword>
<keyword evidence="14" id="KW-1185">Reference proteome</keyword>
<organism evidence="13 14">
    <name type="scientific">Georgenia alba</name>
    <dbReference type="NCBI Taxonomy" id="2233858"/>
    <lineage>
        <taxon>Bacteria</taxon>
        <taxon>Bacillati</taxon>
        <taxon>Actinomycetota</taxon>
        <taxon>Actinomycetes</taxon>
        <taxon>Micrococcales</taxon>
        <taxon>Bogoriellaceae</taxon>
        <taxon>Georgenia</taxon>
    </lineage>
</organism>
<protein>
    <recommendedName>
        <fullName evidence="11">Transcriptional regulator WhiB</fullName>
    </recommendedName>
</protein>
<sequence length="122" mass="13923">MPVDDDQTWASRAACAGCEPDRLFVQGAAQREVRELCFSCPVRLDCLADALTSHTAFGVWGGLTERERRAVLRQYPHVTNWAEWLREADDELVDELQADRPPRVIARMRAQQRARLEEARTA</sequence>
<feature type="binding site" evidence="11">
    <location>
        <position position="37"/>
    </location>
    <ligand>
        <name>[4Fe-4S] cluster</name>
        <dbReference type="ChEBI" id="CHEBI:49883"/>
    </ligand>
</feature>
<keyword evidence="7 11" id="KW-0805">Transcription regulation</keyword>